<proteinExistence type="inferred from homology"/>
<dbReference type="Pfam" id="PF07676">
    <property type="entry name" value="PD40"/>
    <property type="match status" value="2"/>
</dbReference>
<dbReference type="EMBL" id="CP001643">
    <property type="protein sequence ID" value="ACU84306.1"/>
    <property type="molecule type" value="Genomic_DNA"/>
</dbReference>
<feature type="compositionally biased region" description="Basic and acidic residues" evidence="2">
    <location>
        <begin position="105"/>
        <end position="115"/>
    </location>
</feature>
<keyword evidence="4" id="KW-1185">Reference proteome</keyword>
<dbReference type="KEGG" id="bfa:Bfae_04330"/>
<dbReference type="PATRIC" id="fig|446465.5.peg.429"/>
<accession>C7MH97</accession>
<protein>
    <submittedName>
        <fullName evidence="3">Periplasmic component of the Tol biopolymer transport system</fullName>
    </submittedName>
</protein>
<evidence type="ECO:0000256" key="2">
    <source>
        <dbReference type="SAM" id="MobiDB-lite"/>
    </source>
</evidence>
<dbReference type="PANTHER" id="PTHR36842">
    <property type="entry name" value="PROTEIN TOLB HOMOLOG"/>
    <property type="match status" value="1"/>
</dbReference>
<dbReference type="OrthoDB" id="262125at2"/>
<organism evidence="3 4">
    <name type="scientific">Brachybacterium faecium (strain ATCC 43885 / DSM 4810 / JCM 11609 / LMG 19847 / NBRC 14762 / NCIMB 9860 / 6-10)</name>
    <dbReference type="NCBI Taxonomy" id="446465"/>
    <lineage>
        <taxon>Bacteria</taxon>
        <taxon>Bacillati</taxon>
        <taxon>Actinomycetota</taxon>
        <taxon>Actinomycetes</taxon>
        <taxon>Micrococcales</taxon>
        <taxon>Dermabacteraceae</taxon>
        <taxon>Brachybacterium</taxon>
    </lineage>
</organism>
<evidence type="ECO:0000313" key="3">
    <source>
        <dbReference type="EMBL" id="ACU84306.1"/>
    </source>
</evidence>
<dbReference type="STRING" id="446465.Bfae_04330"/>
<dbReference type="AlphaFoldDB" id="C7MH97"/>
<name>C7MH97_BRAFD</name>
<dbReference type="PANTHER" id="PTHR36842:SF1">
    <property type="entry name" value="PROTEIN TOLB"/>
    <property type="match status" value="1"/>
</dbReference>
<evidence type="ECO:0000256" key="1">
    <source>
        <dbReference type="ARBA" id="ARBA00009820"/>
    </source>
</evidence>
<evidence type="ECO:0000313" key="4">
    <source>
        <dbReference type="Proteomes" id="UP000001919"/>
    </source>
</evidence>
<dbReference type="InterPro" id="IPR011659">
    <property type="entry name" value="WD40"/>
</dbReference>
<dbReference type="HOGENOM" id="CLU_056136_0_0_11"/>
<comment type="similarity">
    <text evidence="1">Belongs to the TolB family.</text>
</comment>
<dbReference type="Proteomes" id="UP000001919">
    <property type="component" value="Chromosome"/>
</dbReference>
<reference evidence="3 4" key="1">
    <citation type="journal article" date="2009" name="Stand. Genomic Sci.">
        <title>Complete genome sequence of Brachybacterium faecium type strain (Schefferle 6-10).</title>
        <authorList>
            <person name="Lapidus A."/>
            <person name="Pukall R."/>
            <person name="Labuttii K."/>
            <person name="Copeland A."/>
            <person name="Del Rio T.G."/>
            <person name="Nolan M."/>
            <person name="Chen F."/>
            <person name="Lucas S."/>
            <person name="Tice H."/>
            <person name="Cheng J.F."/>
            <person name="Bruce D."/>
            <person name="Goodwin L."/>
            <person name="Pitluck S."/>
            <person name="Rohde M."/>
            <person name="Goker M."/>
            <person name="Pati A."/>
            <person name="Ivanova N."/>
            <person name="Mavrommatis K."/>
            <person name="Chen A."/>
            <person name="Palaniappan K."/>
            <person name="D'haeseleer P."/>
            <person name="Chain P."/>
            <person name="Bristow J."/>
            <person name="Eisen J.A."/>
            <person name="Markowitz V."/>
            <person name="Hugenholtz P."/>
            <person name="Kyrpides N.C."/>
            <person name="Klenk H.P."/>
        </authorList>
    </citation>
    <scope>NUCLEOTIDE SEQUENCE [LARGE SCALE GENOMIC DNA]</scope>
    <source>
        <strain evidence="4">ATCC 43885 / DSM 4810 / JCM 11609 / LMG 19847 / NBRC 14762 / NCIMB 9860 / 6-10</strain>
    </source>
</reference>
<dbReference type="eggNOG" id="COG0823">
    <property type="taxonomic scope" value="Bacteria"/>
</dbReference>
<dbReference type="SUPFAM" id="SSF82171">
    <property type="entry name" value="DPP6 N-terminal domain-like"/>
    <property type="match status" value="1"/>
</dbReference>
<dbReference type="Gene3D" id="2.120.10.30">
    <property type="entry name" value="TolB, C-terminal domain"/>
    <property type="match status" value="1"/>
</dbReference>
<sequence>MPSREHPQRTEDGRHLVIRGRRWRAADPELPQEIADALRSELGRARSALRTAREPSEIALWRDRVQLAKEGLGERGTPWWEMMEADRRRRARERLLALRGTEAPGTERPDAERKAPMPRSLAPGQRSRIHILDVETGQDVIVHDSAEVLYEAPNWSYDGDWLIVNGDGHLFRVPVGGGEPQQIDLGDLPDLNNDHVLAPDGQDVYVSADDGRIHRAPLAGGETIPVTEDDGHLHFLHGVSPDGTTLAYIGVQRLEDGTWLPPKVFTVPSSGGAPTPLTEDEFPDDGAEYSPDGAWIYFNSERARTVPGHAQLFRMRPDGSGVEQLTDDERVNWFPHLSPDGRRVAYVSFPPGTLGHPADRDVILRLCAPDGTGIRDLVRLHGGQGTMNVNSWAPDSRRLAYVDYPVDA</sequence>
<dbReference type="InterPro" id="IPR011042">
    <property type="entry name" value="6-blade_b-propeller_TolB-like"/>
</dbReference>
<gene>
    <name evidence="3" type="ordered locus">Bfae_04330</name>
</gene>
<feature type="region of interest" description="Disordered" evidence="2">
    <location>
        <begin position="99"/>
        <end position="124"/>
    </location>
</feature>